<dbReference type="EMBL" id="JBHSBC010000035">
    <property type="protein sequence ID" value="MFC3984495.1"/>
    <property type="molecule type" value="Genomic_DNA"/>
</dbReference>
<accession>A0ABV8F905</accession>
<name>A0ABV8F905_9ACTN</name>
<keyword evidence="2" id="KW-1185">Reference proteome</keyword>
<organism evidence="1 2">
    <name type="scientific">Streptosporangium jomthongense</name>
    <dbReference type="NCBI Taxonomy" id="1193683"/>
    <lineage>
        <taxon>Bacteria</taxon>
        <taxon>Bacillati</taxon>
        <taxon>Actinomycetota</taxon>
        <taxon>Actinomycetes</taxon>
        <taxon>Streptosporangiales</taxon>
        <taxon>Streptosporangiaceae</taxon>
        <taxon>Streptosporangium</taxon>
    </lineage>
</organism>
<evidence type="ECO:0000313" key="1">
    <source>
        <dbReference type="EMBL" id="MFC3984495.1"/>
    </source>
</evidence>
<gene>
    <name evidence="1" type="ORF">ACFOYY_30465</name>
</gene>
<dbReference type="SUPFAM" id="SSF160631">
    <property type="entry name" value="SMI1/KNR4-like"/>
    <property type="match status" value="1"/>
</dbReference>
<evidence type="ECO:0000313" key="2">
    <source>
        <dbReference type="Proteomes" id="UP001595698"/>
    </source>
</evidence>
<proteinExistence type="predicted"/>
<protein>
    <submittedName>
        <fullName evidence="1">SMI1/KNR4 family protein</fullName>
    </submittedName>
</protein>
<reference evidence="2" key="1">
    <citation type="journal article" date="2019" name="Int. J. Syst. Evol. Microbiol.">
        <title>The Global Catalogue of Microorganisms (GCM) 10K type strain sequencing project: providing services to taxonomists for standard genome sequencing and annotation.</title>
        <authorList>
            <consortium name="The Broad Institute Genomics Platform"/>
            <consortium name="The Broad Institute Genome Sequencing Center for Infectious Disease"/>
            <person name="Wu L."/>
            <person name="Ma J."/>
        </authorList>
    </citation>
    <scope>NUCLEOTIDE SEQUENCE [LARGE SCALE GENOMIC DNA]</scope>
    <source>
        <strain evidence="2">TBRC 7912</strain>
    </source>
</reference>
<dbReference type="Proteomes" id="UP001595698">
    <property type="component" value="Unassembled WGS sequence"/>
</dbReference>
<sequence length="189" mass="21459">MRSITDLEAIIGPSRVPPPPVNWTLIEEGTGLVFPDDYKDWASRYSTLEFDEFLLVGHPGTSETPQEYVQSWADVLENMRRWGERFDQIELVDDRDVPRPAPPFPVYPAPQGLFPWGNTSNGDYCCWLTDPDPGKWTVVITTLHRWWHYPGTFTDVLVGLLNGHVRCPMFGPEGLVGATVEEAGWIRES</sequence>
<dbReference type="RefSeq" id="WP_352013492.1">
    <property type="nucleotide sequence ID" value="NZ_JBHSBC010000035.1"/>
</dbReference>
<dbReference type="Gene3D" id="3.40.1580.10">
    <property type="entry name" value="SMI1/KNR4-like"/>
    <property type="match status" value="1"/>
</dbReference>
<comment type="caution">
    <text evidence="1">The sequence shown here is derived from an EMBL/GenBank/DDBJ whole genome shotgun (WGS) entry which is preliminary data.</text>
</comment>
<dbReference type="InterPro" id="IPR037883">
    <property type="entry name" value="Knr4/Smi1-like_sf"/>
</dbReference>
<dbReference type="Pfam" id="PF14568">
    <property type="entry name" value="SUKH_6"/>
    <property type="match status" value="1"/>
</dbReference>